<dbReference type="AlphaFoldDB" id="A0A1H5AFP3"/>
<gene>
    <name evidence="6" type="ORF">SAMN05421553_2595</name>
</gene>
<dbReference type="Gene3D" id="3.10.20.310">
    <property type="entry name" value="membrane protein fhac"/>
    <property type="match status" value="1"/>
</dbReference>
<dbReference type="PANTHER" id="PTHR34597">
    <property type="entry name" value="SLR1661 PROTEIN"/>
    <property type="match status" value="1"/>
</dbReference>
<evidence type="ECO:0000259" key="4">
    <source>
        <dbReference type="Pfam" id="PF03865"/>
    </source>
</evidence>
<dbReference type="GO" id="GO:0008320">
    <property type="term" value="F:protein transmembrane transporter activity"/>
    <property type="evidence" value="ECO:0007669"/>
    <property type="project" value="TreeGrafter"/>
</dbReference>
<accession>A0A1H5AFP3</accession>
<keyword evidence="3" id="KW-0998">Cell outer membrane</keyword>
<evidence type="ECO:0000256" key="2">
    <source>
        <dbReference type="ARBA" id="ARBA00022692"/>
    </source>
</evidence>
<keyword evidence="2" id="KW-0812">Transmembrane</keyword>
<evidence type="ECO:0000259" key="5">
    <source>
        <dbReference type="Pfam" id="PF08479"/>
    </source>
</evidence>
<dbReference type="InterPro" id="IPR051544">
    <property type="entry name" value="TPS_OM_transporter"/>
</dbReference>
<evidence type="ECO:0000256" key="1">
    <source>
        <dbReference type="ARBA" id="ARBA00022452"/>
    </source>
</evidence>
<dbReference type="EMBL" id="FNSC01000001">
    <property type="protein sequence ID" value="SED40380.1"/>
    <property type="molecule type" value="Genomic_DNA"/>
</dbReference>
<sequence length="491" mass="54127">MPKSGSLFQTILNTEQIHQAADALMRHYRDAGYFAATVFIPPQTIQGGVISLDVFEGHLEAGGLEVDNQGERIDSTLVQGMLEAELKSDKPLHRADMERVLLLIEDLPGVRSNATLYPGTAVGTARLRSNISDEPLFSGNIDADNYGSEHSGRERVGTTLYLNSPSRSGDQLVTRLVSSGSDSNYAYLNYLRPISATGTRLGASLDYYDYQTDNIDNLGGADGYASDLSLYLTHPLIRARHSNLNVRGTFNHARIVDNNDLDFNAIRELDSLTLGLEGDEDHDWLANGLSLYGLSLTAGTADLRGNENARSYNRNGPDADGDFQRINFYLQRLQHLSGQWSLYGNLNGQLAAGNLDTSQKYYFGGPTSMAGYPPGEVGGDSAVAMHLELRYDFAQPILDGSLQAELFYQKGWLKQHQDTWTGWQAGNPDLDNEVTLDATGIGLTQTWQNQWLVRGLIGWQTADSPVVDPITGENTDGIDDYRVWMQVVHYF</sequence>
<dbReference type="GO" id="GO:0098046">
    <property type="term" value="C:type V protein secretion system complex"/>
    <property type="evidence" value="ECO:0007669"/>
    <property type="project" value="TreeGrafter"/>
</dbReference>
<keyword evidence="7" id="KW-1185">Reference proteome</keyword>
<evidence type="ECO:0000256" key="3">
    <source>
        <dbReference type="ARBA" id="ARBA00023237"/>
    </source>
</evidence>
<dbReference type="InterPro" id="IPR013686">
    <property type="entry name" value="Polypept-transport_assoc_ShlB"/>
</dbReference>
<dbReference type="InterPro" id="IPR005565">
    <property type="entry name" value="Hemolysn_activator_HlyB_C"/>
</dbReference>
<name>A0A1H5AFP3_PSEAG</name>
<dbReference type="Pfam" id="PF08479">
    <property type="entry name" value="POTRA_2"/>
    <property type="match status" value="1"/>
</dbReference>
<dbReference type="Proteomes" id="UP000242849">
    <property type="component" value="Unassembled WGS sequence"/>
</dbReference>
<dbReference type="STRING" id="53406.SAMN05421553_2595"/>
<feature type="domain" description="Polypeptide-transport-associated ShlB-type" evidence="5">
    <location>
        <begin position="12"/>
        <end position="57"/>
    </location>
</feature>
<feature type="domain" description="Haemolysin activator HlyB C-terminal" evidence="4">
    <location>
        <begin position="133"/>
        <end position="419"/>
    </location>
</feature>
<evidence type="ECO:0000313" key="6">
    <source>
        <dbReference type="EMBL" id="SED40380.1"/>
    </source>
</evidence>
<keyword evidence="1" id="KW-0472">Membrane</keyword>
<dbReference type="Gene3D" id="2.40.160.50">
    <property type="entry name" value="membrane protein fhac: a member of the omp85/tpsb transporter family"/>
    <property type="match status" value="1"/>
</dbReference>
<keyword evidence="1" id="KW-1134">Transmembrane beta strand</keyword>
<dbReference type="PANTHER" id="PTHR34597:SF1">
    <property type="entry name" value="HEME_HEMOPEXIN TRANSPORTER PROTEIN HUXB"/>
    <property type="match status" value="1"/>
</dbReference>
<proteinExistence type="predicted"/>
<reference evidence="7" key="1">
    <citation type="submission" date="2016-10" db="EMBL/GenBank/DDBJ databases">
        <authorList>
            <person name="Varghese N."/>
            <person name="Submissions S."/>
        </authorList>
    </citation>
    <scope>NUCLEOTIDE SEQUENCE [LARGE SCALE GENOMIC DNA]</scope>
    <source>
        <strain evidence="7">DSM 12111</strain>
    </source>
</reference>
<evidence type="ECO:0000313" key="7">
    <source>
        <dbReference type="Proteomes" id="UP000242849"/>
    </source>
</evidence>
<dbReference type="Pfam" id="PF03865">
    <property type="entry name" value="ShlB"/>
    <property type="match status" value="1"/>
</dbReference>
<protein>
    <submittedName>
        <fullName evidence="6">Hemolysin activation/secretion protein</fullName>
    </submittedName>
</protein>
<dbReference type="GO" id="GO:0046819">
    <property type="term" value="P:protein secretion by the type V secretion system"/>
    <property type="evidence" value="ECO:0007669"/>
    <property type="project" value="TreeGrafter"/>
</dbReference>
<organism evidence="6 7">
    <name type="scientific">Pseudomonas anguilliseptica</name>
    <dbReference type="NCBI Taxonomy" id="53406"/>
    <lineage>
        <taxon>Bacteria</taxon>
        <taxon>Pseudomonadati</taxon>
        <taxon>Pseudomonadota</taxon>
        <taxon>Gammaproteobacteria</taxon>
        <taxon>Pseudomonadales</taxon>
        <taxon>Pseudomonadaceae</taxon>
        <taxon>Pseudomonas</taxon>
    </lineage>
</organism>